<comment type="caution">
    <text evidence="6">The sequence shown here is derived from an EMBL/GenBank/DDBJ whole genome shotgun (WGS) entry which is preliminary data.</text>
</comment>
<organism evidence="6 7">
    <name type="scientific">Castilleja foliolosa</name>
    <dbReference type="NCBI Taxonomy" id="1961234"/>
    <lineage>
        <taxon>Eukaryota</taxon>
        <taxon>Viridiplantae</taxon>
        <taxon>Streptophyta</taxon>
        <taxon>Embryophyta</taxon>
        <taxon>Tracheophyta</taxon>
        <taxon>Spermatophyta</taxon>
        <taxon>Magnoliopsida</taxon>
        <taxon>eudicotyledons</taxon>
        <taxon>Gunneridae</taxon>
        <taxon>Pentapetalae</taxon>
        <taxon>asterids</taxon>
        <taxon>lamiids</taxon>
        <taxon>Lamiales</taxon>
        <taxon>Orobanchaceae</taxon>
        <taxon>Pedicularideae</taxon>
        <taxon>Castillejinae</taxon>
        <taxon>Castilleja</taxon>
    </lineage>
</organism>
<evidence type="ECO:0008006" key="8">
    <source>
        <dbReference type="Google" id="ProtNLM"/>
    </source>
</evidence>
<dbReference type="PANTHER" id="PTHR43281:SF5">
    <property type="entry name" value="HETERODIMERIC GERANYLGERANYL PYROPHOSPHATE SYNTHASE SMALL SUBUNIT, CHLOROPLASTIC"/>
    <property type="match status" value="1"/>
</dbReference>
<accession>A0ABD3BWU3</accession>
<evidence type="ECO:0000256" key="5">
    <source>
        <dbReference type="RuleBase" id="RU004466"/>
    </source>
</evidence>
<gene>
    <name evidence="6" type="ORF">CASFOL_036328</name>
</gene>
<evidence type="ECO:0000256" key="3">
    <source>
        <dbReference type="ARBA" id="ARBA00022723"/>
    </source>
</evidence>
<keyword evidence="4" id="KW-0460">Magnesium</keyword>
<dbReference type="CDD" id="cd00867">
    <property type="entry name" value="Trans_IPPS"/>
    <property type="match status" value="1"/>
</dbReference>
<dbReference type="GO" id="GO:0016740">
    <property type="term" value="F:transferase activity"/>
    <property type="evidence" value="ECO:0007669"/>
    <property type="project" value="UniProtKB-KW"/>
</dbReference>
<dbReference type="Proteomes" id="UP001632038">
    <property type="component" value="Unassembled WGS sequence"/>
</dbReference>
<evidence type="ECO:0000256" key="4">
    <source>
        <dbReference type="ARBA" id="ARBA00022842"/>
    </source>
</evidence>
<dbReference type="GO" id="GO:0046872">
    <property type="term" value="F:metal ion binding"/>
    <property type="evidence" value="ECO:0007669"/>
    <property type="project" value="UniProtKB-KW"/>
</dbReference>
<evidence type="ECO:0000313" key="6">
    <source>
        <dbReference type="EMBL" id="KAL3621416.1"/>
    </source>
</evidence>
<dbReference type="Gene3D" id="1.10.600.10">
    <property type="entry name" value="Farnesyl Diphosphate Synthase"/>
    <property type="match status" value="1"/>
</dbReference>
<dbReference type="PANTHER" id="PTHR43281">
    <property type="entry name" value="FARNESYL DIPHOSPHATE SYNTHASE"/>
    <property type="match status" value="1"/>
</dbReference>
<reference evidence="7" key="1">
    <citation type="journal article" date="2024" name="IScience">
        <title>Strigolactones Initiate the Formation of Haustorium-like Structures in Castilleja.</title>
        <authorList>
            <person name="Buerger M."/>
            <person name="Peterson D."/>
            <person name="Chory J."/>
        </authorList>
    </citation>
    <scope>NUCLEOTIDE SEQUENCE [LARGE SCALE GENOMIC DNA]</scope>
</reference>
<keyword evidence="3" id="KW-0479">Metal-binding</keyword>
<evidence type="ECO:0000256" key="2">
    <source>
        <dbReference type="ARBA" id="ARBA00006706"/>
    </source>
</evidence>
<dbReference type="InterPro" id="IPR000092">
    <property type="entry name" value="Polyprenyl_synt"/>
</dbReference>
<dbReference type="SUPFAM" id="SSF48576">
    <property type="entry name" value="Terpenoid synthases"/>
    <property type="match status" value="1"/>
</dbReference>
<keyword evidence="7" id="KW-1185">Reference proteome</keyword>
<comment type="similarity">
    <text evidence="2 5">Belongs to the FPP/GGPP synthase family.</text>
</comment>
<comment type="cofactor">
    <cofactor evidence="1">
        <name>Mg(2+)</name>
        <dbReference type="ChEBI" id="CHEBI:18420"/>
    </cofactor>
</comment>
<sequence>MAIFSSVTTPFLHAYIPKSAVSPITRRRVIRCSSASILTNFNLSTCLTALIKEIDQKLDEAVPVGYPEQIYESMRYSLLAKGSKRAPALMCIAACKLFGGDQAAPSPPPARLKWVHSASLIHEELPYMNDAKSRTGQTSNHATFGVDMAILSGDALFPLGFRHIVMHTPTGLVPEACLLQVITEIARAVGSTGMAAGQFIDIDHDHHHCKLNAIDFVQQKKFGEMGRCSAACGGILGGASDDEIQLLRSYGQAVGVLCQLVDDISEAKTDGRDEKKGKSYVSVYGVERAMKAAEDLRSQAKKELYGLEKYGDKVLPLFSFVDYAAEFN</sequence>
<evidence type="ECO:0000313" key="7">
    <source>
        <dbReference type="Proteomes" id="UP001632038"/>
    </source>
</evidence>
<dbReference type="EMBL" id="JAVIJP010000066">
    <property type="protein sequence ID" value="KAL3621416.1"/>
    <property type="molecule type" value="Genomic_DNA"/>
</dbReference>
<protein>
    <recommendedName>
        <fullName evidence="8">Geranylgeranyl pyrophosphate synthase</fullName>
    </recommendedName>
</protein>
<name>A0ABD3BWU3_9LAMI</name>
<evidence type="ECO:0000256" key="1">
    <source>
        <dbReference type="ARBA" id="ARBA00001946"/>
    </source>
</evidence>
<dbReference type="Pfam" id="PF00348">
    <property type="entry name" value="polyprenyl_synt"/>
    <property type="match status" value="1"/>
</dbReference>
<proteinExistence type="inferred from homology"/>
<dbReference type="AlphaFoldDB" id="A0ABD3BWU3"/>
<keyword evidence="5" id="KW-0808">Transferase</keyword>
<dbReference type="InterPro" id="IPR008949">
    <property type="entry name" value="Isoprenoid_synthase_dom_sf"/>
</dbReference>